<protein>
    <recommendedName>
        <fullName evidence="3">Hydrolase</fullName>
    </recommendedName>
</protein>
<reference evidence="2" key="1">
    <citation type="submission" date="2010-08" db="EMBL/GenBank/DDBJ databases">
        <title>Complete sequence of Fibrobacter succinogenes subsp. succinogenes S85.</title>
        <authorList>
            <person name="Durkin A.S."/>
            <person name="Nelson K.E."/>
            <person name="Morrison M."/>
            <person name="Forsberg C.W."/>
            <person name="Wilson D.B."/>
            <person name="Russell J.B."/>
            <person name="Cann I.K.O."/>
            <person name="Mackie R.I."/>
            <person name="White B.A."/>
        </authorList>
    </citation>
    <scope>NUCLEOTIDE SEQUENCE [LARGE SCALE GENOMIC DNA]</scope>
    <source>
        <strain evidence="2">ATCC 19169 / S85</strain>
    </source>
</reference>
<dbReference type="eggNOG" id="COG2316">
    <property type="taxonomic scope" value="Bacteria"/>
</dbReference>
<dbReference type="AlphaFoldDB" id="D9S734"/>
<dbReference type="HOGENOM" id="CLU_090635_1_1_0"/>
<sequence>MTRKNPWTNAVNHPHKILIFRAMALSANITREGALELLKKYNKDPFHLEHGEIVENTMRYFARELGYGEDEEFWGIVGLLHDLDFELWPEQHCIKERELMQEAGLSEELIHATTSHGWSITVDVKPEHEMEKVLYAVDELTGLIGAVVLMRPSKSVQDLELKSVLKKYKSPKFAAGCSREVIERGANILGWELNDLISRTIAALKTFRP</sequence>
<dbReference type="Proteomes" id="UP000000517">
    <property type="component" value="Chromosome"/>
</dbReference>
<dbReference type="KEGG" id="fsc:FSU_0557"/>
<dbReference type="Gene3D" id="1.10.3210.10">
    <property type="entry name" value="Hypothetical protein af1432"/>
    <property type="match status" value="1"/>
</dbReference>
<dbReference type="PATRIC" id="fig|59374.8.peg.539"/>
<dbReference type="EMBL" id="CP002158">
    <property type="protein sequence ID" value="ADL25637.1"/>
    <property type="molecule type" value="Genomic_DNA"/>
</dbReference>
<dbReference type="SUPFAM" id="SSF109604">
    <property type="entry name" value="HD-domain/PDEase-like"/>
    <property type="match status" value="1"/>
</dbReference>
<dbReference type="STRING" id="59374.FSU_0557"/>
<evidence type="ECO:0000313" key="1">
    <source>
        <dbReference type="EMBL" id="ADL25637.1"/>
    </source>
</evidence>
<dbReference type="PANTHER" id="PTHR38659:SF2">
    <property type="entry name" value="HDIG DOMAIN PROTEIN"/>
    <property type="match status" value="1"/>
</dbReference>
<dbReference type="PANTHER" id="PTHR38659">
    <property type="entry name" value="METAL-DEPENDENT PHOSPHOHYDROLASE"/>
    <property type="match status" value="1"/>
</dbReference>
<evidence type="ECO:0000313" key="2">
    <source>
        <dbReference type="Proteomes" id="UP000000517"/>
    </source>
</evidence>
<evidence type="ECO:0008006" key="3">
    <source>
        <dbReference type="Google" id="ProtNLM"/>
    </source>
</evidence>
<organism evidence="1 2">
    <name type="scientific">Fibrobacter succinogenes (strain ATCC 19169 / S85)</name>
    <dbReference type="NCBI Taxonomy" id="59374"/>
    <lineage>
        <taxon>Bacteria</taxon>
        <taxon>Pseudomonadati</taxon>
        <taxon>Fibrobacterota</taxon>
        <taxon>Fibrobacteria</taxon>
        <taxon>Fibrobacterales</taxon>
        <taxon>Fibrobacteraceae</taxon>
        <taxon>Fibrobacter</taxon>
    </lineage>
</organism>
<proteinExistence type="predicted"/>
<name>D9S734_FIBSS</name>
<gene>
    <name evidence="1" type="ordered locus">FSU_0557</name>
</gene>
<accession>D9S734</accession>